<name>A0A120K208_9SACH</name>
<dbReference type="Proteomes" id="UP000243052">
    <property type="component" value="Chromosome iii"/>
</dbReference>
<evidence type="ECO:0000256" key="2">
    <source>
        <dbReference type="ARBA" id="ARBA00022963"/>
    </source>
</evidence>
<evidence type="ECO:0000313" key="4">
    <source>
        <dbReference type="EMBL" id="AMD20057.1"/>
    </source>
</evidence>
<accession>A0A120K208</accession>
<evidence type="ECO:0000256" key="1">
    <source>
        <dbReference type="ARBA" id="ARBA00007920"/>
    </source>
</evidence>
<dbReference type="GeneID" id="28723290"/>
<keyword evidence="5" id="KW-1185">Reference proteome</keyword>
<reference evidence="4 5" key="1">
    <citation type="submission" date="2016-01" db="EMBL/GenBank/DDBJ databases">
        <title>Genome sequence of the yeast Holleya sinecauda.</title>
        <authorList>
            <person name="Dietrich F.S."/>
        </authorList>
    </citation>
    <scope>NUCLEOTIDE SEQUENCE [LARGE SCALE GENOMIC DNA]</scope>
    <source>
        <strain evidence="4 5">ATCC 58844</strain>
    </source>
</reference>
<dbReference type="InterPro" id="IPR016445">
    <property type="entry name" value="Rog1_fam"/>
</dbReference>
<dbReference type="EMBL" id="CP014243">
    <property type="protein sequence ID" value="AMD20057.1"/>
    <property type="molecule type" value="Genomic_DNA"/>
</dbReference>
<evidence type="ECO:0000313" key="5">
    <source>
        <dbReference type="Proteomes" id="UP000243052"/>
    </source>
</evidence>
<dbReference type="SUPFAM" id="SSF53474">
    <property type="entry name" value="alpha/beta-Hydrolases"/>
    <property type="match status" value="2"/>
</dbReference>
<dbReference type="PANTHER" id="PTHR12482:SF62">
    <property type="entry name" value="LIPASE ROG1-RELATED"/>
    <property type="match status" value="1"/>
</dbReference>
<proteinExistence type="inferred from homology"/>
<sequence length="642" mass="73303">MSDILYHFKSAVRIGELERYIIIYDLYNNSEAPSNIQLNSLWLKVKNTSNLTYRAAYLMGPYILYCDVRSGEYHHSQKLYSSADIPQFDSTIQAQQEFIAELSIHTLKKRYVWIVDVVSQIIFTATTQVGFEITIATSKDIVMGDIESEPWAGSFSENLTVNRLTALDLWNLPQQIFDDFSKPIHLVVLTHGLHSNVGADLHYLKEQVEKCQKYYPNEILVVKGYTENVCKTEKGIKYLGMRLGDYVTNTIYNPRTRKISFIGHSLGGLVQTFAIAHIAVKYPWFFENVEPVNFITLASPLLGIVTNNPVYVNMFLSMGIVGKTGQDLRMQVHSGDKVPVLYALPGAVTRGILKRFKKRTVYANATNDGIVPLYSSCLLYLDHNDIKTKLKNTVEFQADKQDLLTKTFVNPLAKAINLFAPQTHGDSAIPKLSVIDSVMSIILPPLPDKKYLMDPSSKSDVILHDRIYTEKDIPAPTDPDLEQVTNWDSMSLNFSNNEQYKHIEEELAKKWHQGLTWRKVIVNLQPDAHNNIIVRRRFINAYGWPVIDHLVQNHFNGSDGAYTDDVQEELRSHDTEEEERLWISRQHEETFFDVGPTGMISSVGEFFENIRNTAFQRNARSSSTNSNGSIQDDIFRIQNDLW</sequence>
<keyword evidence="2" id="KW-0442">Lipid degradation</keyword>
<keyword evidence="2" id="KW-0443">Lipid metabolism</keyword>
<dbReference type="GO" id="GO:0047372">
    <property type="term" value="F:monoacylglycerol lipase activity"/>
    <property type="evidence" value="ECO:0007669"/>
    <property type="project" value="TreeGrafter"/>
</dbReference>
<evidence type="ECO:0000259" key="3">
    <source>
        <dbReference type="Pfam" id="PF05057"/>
    </source>
</evidence>
<dbReference type="PANTHER" id="PTHR12482">
    <property type="entry name" value="LIPASE ROG1-RELATED-RELATED"/>
    <property type="match status" value="1"/>
</dbReference>
<gene>
    <name evidence="4" type="ORF">AW171_hschr31927</name>
</gene>
<dbReference type="InterPro" id="IPR044294">
    <property type="entry name" value="Lipase-like"/>
</dbReference>
<dbReference type="InterPro" id="IPR007751">
    <property type="entry name" value="DUF676_lipase-like"/>
</dbReference>
<organism evidence="4 5">
    <name type="scientific">Eremothecium sinecaudum</name>
    <dbReference type="NCBI Taxonomy" id="45286"/>
    <lineage>
        <taxon>Eukaryota</taxon>
        <taxon>Fungi</taxon>
        <taxon>Dikarya</taxon>
        <taxon>Ascomycota</taxon>
        <taxon>Saccharomycotina</taxon>
        <taxon>Saccharomycetes</taxon>
        <taxon>Saccharomycetales</taxon>
        <taxon>Saccharomycetaceae</taxon>
        <taxon>Eremothecium</taxon>
    </lineage>
</organism>
<protein>
    <submittedName>
        <fullName evidence="4">HCL094Wp</fullName>
    </submittedName>
</protein>
<dbReference type="RefSeq" id="XP_017987053.1">
    <property type="nucleotide sequence ID" value="XM_018131059.1"/>
</dbReference>
<dbReference type="OrthoDB" id="5368485at2759"/>
<dbReference type="AlphaFoldDB" id="A0A120K208"/>
<dbReference type="Gene3D" id="3.40.50.1820">
    <property type="entry name" value="alpha/beta hydrolase"/>
    <property type="match status" value="1"/>
</dbReference>
<comment type="similarity">
    <text evidence="1">Belongs to the putative lipase ROG1 family.</text>
</comment>
<dbReference type="PIRSF" id="PIRSF005412">
    <property type="entry name" value="UCP005412_abhydr"/>
    <property type="match status" value="1"/>
</dbReference>
<dbReference type="GO" id="GO:0016042">
    <property type="term" value="P:lipid catabolic process"/>
    <property type="evidence" value="ECO:0007669"/>
    <property type="project" value="UniProtKB-KW"/>
</dbReference>
<dbReference type="InterPro" id="IPR029058">
    <property type="entry name" value="AB_hydrolase_fold"/>
</dbReference>
<dbReference type="Pfam" id="PF05057">
    <property type="entry name" value="DUF676"/>
    <property type="match status" value="1"/>
</dbReference>
<feature type="domain" description="DUF676" evidence="3">
    <location>
        <begin position="181"/>
        <end position="375"/>
    </location>
</feature>